<keyword evidence="1" id="KW-0802">TPR repeat</keyword>
<gene>
    <name evidence="3" type="ORF">SAMN05660866_03214</name>
</gene>
<dbReference type="EMBL" id="FUYL01000011">
    <property type="protein sequence ID" value="SKB77607.1"/>
    <property type="molecule type" value="Genomic_DNA"/>
</dbReference>
<dbReference type="Pfam" id="PF13181">
    <property type="entry name" value="TPR_8"/>
    <property type="match status" value="1"/>
</dbReference>
<protein>
    <submittedName>
        <fullName evidence="3">Tetratricopeptide repeat-containing protein</fullName>
    </submittedName>
</protein>
<feature type="chain" id="PRO_5013160139" evidence="2">
    <location>
        <begin position="21"/>
        <end position="425"/>
    </location>
</feature>
<evidence type="ECO:0000313" key="4">
    <source>
        <dbReference type="Proteomes" id="UP000190339"/>
    </source>
</evidence>
<reference evidence="4" key="1">
    <citation type="submission" date="2017-02" db="EMBL/GenBank/DDBJ databases">
        <authorList>
            <person name="Varghese N."/>
            <person name="Submissions S."/>
        </authorList>
    </citation>
    <scope>NUCLEOTIDE SEQUENCE [LARGE SCALE GENOMIC DNA]</scope>
    <source>
        <strain evidence="4">DSM 23546</strain>
    </source>
</reference>
<name>A0A1T5E0V5_9FLAO</name>
<dbReference type="OrthoDB" id="1399920at2"/>
<dbReference type="Proteomes" id="UP000190339">
    <property type="component" value="Unassembled WGS sequence"/>
</dbReference>
<dbReference type="SUPFAM" id="SSF48452">
    <property type="entry name" value="TPR-like"/>
    <property type="match status" value="1"/>
</dbReference>
<dbReference type="InterPro" id="IPR011990">
    <property type="entry name" value="TPR-like_helical_dom_sf"/>
</dbReference>
<evidence type="ECO:0000256" key="2">
    <source>
        <dbReference type="SAM" id="SignalP"/>
    </source>
</evidence>
<evidence type="ECO:0000256" key="1">
    <source>
        <dbReference type="PROSITE-ProRule" id="PRU00339"/>
    </source>
</evidence>
<feature type="signal peptide" evidence="2">
    <location>
        <begin position="1"/>
        <end position="20"/>
    </location>
</feature>
<feature type="repeat" description="TPR" evidence="1">
    <location>
        <begin position="208"/>
        <end position="241"/>
    </location>
</feature>
<dbReference type="Gene3D" id="1.25.40.10">
    <property type="entry name" value="Tetratricopeptide repeat domain"/>
    <property type="match status" value="2"/>
</dbReference>
<dbReference type="AlphaFoldDB" id="A0A1T5E0V5"/>
<dbReference type="InterPro" id="IPR019734">
    <property type="entry name" value="TPR_rpt"/>
</dbReference>
<keyword evidence="4" id="KW-1185">Reference proteome</keyword>
<evidence type="ECO:0000313" key="3">
    <source>
        <dbReference type="EMBL" id="SKB77607.1"/>
    </source>
</evidence>
<sequence>MKLIKLFIVLILVSSCVTKNQDAVAQKNDYDKYLVSNEVETSSKYFDLWNSKIRPDSMQLTSFGIVGGEYNRYFQQTGNIEFLKKAEKSLKKAVDIANIGRPGYYRALARNYISQHRFREALKLADSAAVIGGDKSETQSLYFDVHMELGNYQLAEKYLDSIKNMSDFGYMIRLAKWNDYKGDLDTTINFMEMARTKAELGKNRELMLWSYTNLGDYYGHAGRIQDSYNQYLKALEIDADNAYAKKGIAWIVFSNDKNPVEAIRILDSVTKTYNAPDYFLLKAEIADYMDDDLIRTKNLDQYFTRVKNEMYGDMYNAYNLGLYIDETKQFDKALLLAQTEVDNRPTPESYSWLGYSYLKNGEINKAVEVIDAHVYGKTFEPALLFQAAEVYKANGEEEKVNELKGELIGALYELGPNMEKQVHDL</sequence>
<organism evidence="3 4">
    <name type="scientific">Maribacter arcticus</name>
    <dbReference type="NCBI Taxonomy" id="561365"/>
    <lineage>
        <taxon>Bacteria</taxon>
        <taxon>Pseudomonadati</taxon>
        <taxon>Bacteroidota</taxon>
        <taxon>Flavobacteriia</taxon>
        <taxon>Flavobacteriales</taxon>
        <taxon>Flavobacteriaceae</taxon>
        <taxon>Maribacter</taxon>
    </lineage>
</organism>
<dbReference type="RefSeq" id="WP_079513684.1">
    <property type="nucleotide sequence ID" value="NZ_FUYL01000011.1"/>
</dbReference>
<dbReference type="STRING" id="561365.SAMN05660866_03214"/>
<accession>A0A1T5E0V5</accession>
<dbReference type="PROSITE" id="PS50005">
    <property type="entry name" value="TPR"/>
    <property type="match status" value="1"/>
</dbReference>
<dbReference type="PROSITE" id="PS51257">
    <property type="entry name" value="PROKAR_LIPOPROTEIN"/>
    <property type="match status" value="1"/>
</dbReference>
<keyword evidence="2" id="KW-0732">Signal</keyword>
<proteinExistence type="predicted"/>